<evidence type="ECO:0000256" key="1">
    <source>
        <dbReference type="ARBA" id="ARBA00023015"/>
    </source>
</evidence>
<keyword evidence="7" id="KW-1185">Reference proteome</keyword>
<dbReference type="RefSeq" id="WP_030433042.1">
    <property type="nucleotide sequence ID" value="NZ_JOEF01000035.1"/>
</dbReference>
<dbReference type="AlphaFoldDB" id="A0A1G9T9H7"/>
<dbReference type="GO" id="GO:0003700">
    <property type="term" value="F:DNA-binding transcription factor activity"/>
    <property type="evidence" value="ECO:0007669"/>
    <property type="project" value="TreeGrafter"/>
</dbReference>
<keyword evidence="2 4" id="KW-0238">DNA-binding</keyword>
<dbReference type="InterPro" id="IPR050109">
    <property type="entry name" value="HTH-type_TetR-like_transc_reg"/>
</dbReference>
<dbReference type="InterPro" id="IPR001647">
    <property type="entry name" value="HTH_TetR"/>
</dbReference>
<dbReference type="eggNOG" id="COG1309">
    <property type="taxonomic scope" value="Bacteria"/>
</dbReference>
<proteinExistence type="predicted"/>
<dbReference type="GO" id="GO:0000976">
    <property type="term" value="F:transcription cis-regulatory region binding"/>
    <property type="evidence" value="ECO:0007669"/>
    <property type="project" value="TreeGrafter"/>
</dbReference>
<dbReference type="Pfam" id="PF00440">
    <property type="entry name" value="TetR_N"/>
    <property type="match status" value="1"/>
</dbReference>
<feature type="DNA-binding region" description="H-T-H motif" evidence="4">
    <location>
        <begin position="49"/>
        <end position="68"/>
    </location>
</feature>
<dbReference type="Gene3D" id="1.10.357.10">
    <property type="entry name" value="Tetracycline Repressor, domain 2"/>
    <property type="match status" value="1"/>
</dbReference>
<dbReference type="InterPro" id="IPR036271">
    <property type="entry name" value="Tet_transcr_reg_TetR-rel_C_sf"/>
</dbReference>
<feature type="domain" description="HTH tetR-type" evidence="5">
    <location>
        <begin position="26"/>
        <end position="86"/>
    </location>
</feature>
<dbReference type="OrthoDB" id="2570341at2"/>
<evidence type="ECO:0000256" key="2">
    <source>
        <dbReference type="ARBA" id="ARBA00023125"/>
    </source>
</evidence>
<reference evidence="6 7" key="1">
    <citation type="submission" date="2016-10" db="EMBL/GenBank/DDBJ databases">
        <authorList>
            <person name="de Groot N.N."/>
        </authorList>
    </citation>
    <scope>NUCLEOTIDE SEQUENCE [LARGE SCALE GENOMIC DNA]</scope>
    <source>
        <strain evidence="6 7">DSM 44149</strain>
    </source>
</reference>
<dbReference type="PANTHER" id="PTHR30055">
    <property type="entry name" value="HTH-TYPE TRANSCRIPTIONAL REGULATOR RUTR"/>
    <property type="match status" value="1"/>
</dbReference>
<sequence length="234" mass="25276">MSRNQEPLVELLWGAPQKPRRGPKPALSVDQLVHAATAVADAEGLAAVSMQRVADELSSTKMALYRYVPGKAELVALMIDRALGTPPELDGVPGGWRERLREWAMRMLTGFQAHRWLVEATVGPRVLGPNEIGWMESALVAMEGTGLDGGERMDAVALVAGHIRMIAQQGTTERPERETGTIMAGVLREHGERYPAVCSAMASASATGTQDQGLEFGIERILDGLGLLIDRRAD</sequence>
<dbReference type="InterPro" id="IPR009057">
    <property type="entry name" value="Homeodomain-like_sf"/>
</dbReference>
<organism evidence="6 7">
    <name type="scientific">Allokutzneria albata</name>
    <name type="common">Kibdelosporangium albatum</name>
    <dbReference type="NCBI Taxonomy" id="211114"/>
    <lineage>
        <taxon>Bacteria</taxon>
        <taxon>Bacillati</taxon>
        <taxon>Actinomycetota</taxon>
        <taxon>Actinomycetes</taxon>
        <taxon>Pseudonocardiales</taxon>
        <taxon>Pseudonocardiaceae</taxon>
        <taxon>Allokutzneria</taxon>
    </lineage>
</organism>
<evidence type="ECO:0000256" key="4">
    <source>
        <dbReference type="PROSITE-ProRule" id="PRU00335"/>
    </source>
</evidence>
<gene>
    <name evidence="6" type="ORF">SAMN04489726_1655</name>
</gene>
<evidence type="ECO:0000313" key="6">
    <source>
        <dbReference type="EMBL" id="SDM44419.1"/>
    </source>
</evidence>
<dbReference type="SUPFAM" id="SSF48498">
    <property type="entry name" value="Tetracyclin repressor-like, C-terminal domain"/>
    <property type="match status" value="1"/>
</dbReference>
<evidence type="ECO:0000259" key="5">
    <source>
        <dbReference type="PROSITE" id="PS50977"/>
    </source>
</evidence>
<keyword evidence="1" id="KW-0805">Transcription regulation</keyword>
<dbReference type="PANTHER" id="PTHR30055:SF151">
    <property type="entry name" value="TRANSCRIPTIONAL REGULATORY PROTEIN"/>
    <property type="match status" value="1"/>
</dbReference>
<dbReference type="InterPro" id="IPR004111">
    <property type="entry name" value="Repressor_TetR_C"/>
</dbReference>
<dbReference type="PROSITE" id="PS50977">
    <property type="entry name" value="HTH_TETR_2"/>
    <property type="match status" value="1"/>
</dbReference>
<keyword evidence="3" id="KW-0804">Transcription</keyword>
<protein>
    <submittedName>
        <fullName evidence="6">Regulatory protein, tetR family</fullName>
    </submittedName>
</protein>
<dbReference type="Pfam" id="PF02909">
    <property type="entry name" value="TetR_C_1"/>
    <property type="match status" value="1"/>
</dbReference>
<evidence type="ECO:0000313" key="7">
    <source>
        <dbReference type="Proteomes" id="UP000183376"/>
    </source>
</evidence>
<name>A0A1G9T9H7_ALLAB</name>
<dbReference type="Proteomes" id="UP000183376">
    <property type="component" value="Chromosome I"/>
</dbReference>
<accession>A0A1G9T9H7</accession>
<dbReference type="SUPFAM" id="SSF46689">
    <property type="entry name" value="Homeodomain-like"/>
    <property type="match status" value="1"/>
</dbReference>
<dbReference type="STRING" id="211114.SAMN04489726_1655"/>
<dbReference type="GO" id="GO:0045892">
    <property type="term" value="P:negative regulation of DNA-templated transcription"/>
    <property type="evidence" value="ECO:0007669"/>
    <property type="project" value="InterPro"/>
</dbReference>
<evidence type="ECO:0000256" key="3">
    <source>
        <dbReference type="ARBA" id="ARBA00023163"/>
    </source>
</evidence>
<dbReference type="EMBL" id="LT629701">
    <property type="protein sequence ID" value="SDM44419.1"/>
    <property type="molecule type" value="Genomic_DNA"/>
</dbReference>
<dbReference type="Gene3D" id="1.10.10.60">
    <property type="entry name" value="Homeodomain-like"/>
    <property type="match status" value="1"/>
</dbReference>